<evidence type="ECO:0000256" key="2">
    <source>
        <dbReference type="ARBA" id="ARBA00012720"/>
    </source>
</evidence>
<dbReference type="Proteomes" id="UP000179352">
    <property type="component" value="Unassembled WGS sequence"/>
</dbReference>
<comment type="similarity">
    <text evidence="1">Belongs to the type-1 OGG1 family.</text>
</comment>
<gene>
    <name evidence="5" type="ORF">A3A01_01950</name>
</gene>
<evidence type="ECO:0000256" key="1">
    <source>
        <dbReference type="ARBA" id="ARBA00010679"/>
    </source>
</evidence>
<dbReference type="EC" id="4.2.99.18" evidence="2"/>
<evidence type="ECO:0000313" key="6">
    <source>
        <dbReference type="Proteomes" id="UP000179352"/>
    </source>
</evidence>
<dbReference type="PANTHER" id="PTHR10242">
    <property type="entry name" value="8-OXOGUANINE DNA GLYCOSYLASE"/>
    <property type="match status" value="1"/>
</dbReference>
<dbReference type="InterPro" id="IPR011257">
    <property type="entry name" value="DNA_glycosylase"/>
</dbReference>
<dbReference type="GO" id="GO:0140078">
    <property type="term" value="F:class I DNA-(apurinic or apyrimidinic site) endonuclease activity"/>
    <property type="evidence" value="ECO:0007669"/>
    <property type="project" value="UniProtKB-EC"/>
</dbReference>
<accession>A0A1F6WUV2</accession>
<evidence type="ECO:0000259" key="4">
    <source>
        <dbReference type="SMART" id="SM00478"/>
    </source>
</evidence>
<dbReference type="PANTHER" id="PTHR10242:SF2">
    <property type="entry name" value="N-GLYCOSYLASE_DNA LYASE"/>
    <property type="match status" value="1"/>
</dbReference>
<dbReference type="SUPFAM" id="SSF48150">
    <property type="entry name" value="DNA-glycosylase"/>
    <property type="match status" value="1"/>
</dbReference>
<dbReference type="InterPro" id="IPR037046">
    <property type="entry name" value="AlkA_N_sf"/>
</dbReference>
<dbReference type="GO" id="GO:0006284">
    <property type="term" value="P:base-excision repair"/>
    <property type="evidence" value="ECO:0007669"/>
    <property type="project" value="InterPro"/>
</dbReference>
<reference evidence="5 6" key="1">
    <citation type="journal article" date="2016" name="Nat. Commun.">
        <title>Thousands of microbial genomes shed light on interconnected biogeochemical processes in an aquifer system.</title>
        <authorList>
            <person name="Anantharaman K."/>
            <person name="Brown C.T."/>
            <person name="Hug L.A."/>
            <person name="Sharon I."/>
            <person name="Castelle C.J."/>
            <person name="Probst A.J."/>
            <person name="Thomas B.C."/>
            <person name="Singh A."/>
            <person name="Wilkins M.J."/>
            <person name="Karaoz U."/>
            <person name="Brodie E.L."/>
            <person name="Williams K.H."/>
            <person name="Hubbard S.S."/>
            <person name="Banfield J.F."/>
        </authorList>
    </citation>
    <scope>NUCLEOTIDE SEQUENCE [LARGE SCALE GENOMIC DNA]</scope>
</reference>
<dbReference type="EMBL" id="MFUU01000023">
    <property type="protein sequence ID" value="OGI85594.1"/>
    <property type="molecule type" value="Genomic_DNA"/>
</dbReference>
<organism evidence="5 6">
    <name type="scientific">Candidatus Nomurabacteria bacterium RIFCSPLOWO2_01_FULL_39_17</name>
    <dbReference type="NCBI Taxonomy" id="1801770"/>
    <lineage>
        <taxon>Bacteria</taxon>
        <taxon>Candidatus Nomuraibacteriota</taxon>
    </lineage>
</organism>
<dbReference type="InterPro" id="IPR052054">
    <property type="entry name" value="Oxidative_DNA_repair_enzyme"/>
</dbReference>
<sequence>MKTSVLKNTKEFLIFPSSPFHFDGTFHKSSHFLDKLSDWKTGKYWQAIRIGKRLFGLKVENKGEIQKPKIKVSVFYDKNIFEKEIENIKYEIIWRFDLNANLKEFNKLAKQDRRFYPIFKKWLGMRNSSAHNLYELLIIAVVLQNATVRRTVQMMNALLDNYGIKLKFDNKEIFAIWLPNRLKGVSKQNLRDLKIGYRAKFIKQLSQDFAENKVDEQKLRSLDQEKAKQELLKLYGVGPETARILLFEVCHQYNTFDHIAPWQQKIYSQLFYKKSLIPAEKIKDDIKKLYGKYSMLAVHYIWEDVFWRRKNEKIDWLEKEIRL</sequence>
<dbReference type="SMART" id="SM00478">
    <property type="entry name" value="ENDO3c"/>
    <property type="match status" value="1"/>
</dbReference>
<dbReference type="STRING" id="1801770.A3A01_01950"/>
<name>A0A1F6WUV2_9BACT</name>
<feature type="domain" description="HhH-GPD" evidence="4">
    <location>
        <begin position="142"/>
        <end position="310"/>
    </location>
</feature>
<evidence type="ECO:0000313" key="5">
    <source>
        <dbReference type="EMBL" id="OGI85594.1"/>
    </source>
</evidence>
<proteinExistence type="inferred from homology"/>
<evidence type="ECO:0000256" key="3">
    <source>
        <dbReference type="ARBA" id="ARBA00044632"/>
    </source>
</evidence>
<dbReference type="Gene3D" id="1.10.340.30">
    <property type="entry name" value="Hypothetical protein, domain 2"/>
    <property type="match status" value="1"/>
</dbReference>
<dbReference type="InterPro" id="IPR003265">
    <property type="entry name" value="HhH-GPD_domain"/>
</dbReference>
<protein>
    <recommendedName>
        <fullName evidence="2">DNA-(apurinic or apyrimidinic site) lyase</fullName>
        <ecNumber evidence="2">4.2.99.18</ecNumber>
    </recommendedName>
</protein>
<dbReference type="AlphaFoldDB" id="A0A1F6WUV2"/>
<dbReference type="Gene3D" id="3.30.310.20">
    <property type="entry name" value="DNA-3-methyladenine glycosylase AlkA, N-terminal domain"/>
    <property type="match status" value="1"/>
</dbReference>
<comment type="caution">
    <text evidence="5">The sequence shown here is derived from an EMBL/GenBank/DDBJ whole genome shotgun (WGS) entry which is preliminary data.</text>
</comment>
<comment type="catalytic activity">
    <reaction evidence="3">
        <text>2'-deoxyribonucleotide-(2'-deoxyribose 5'-phosphate)-2'-deoxyribonucleotide-DNA = a 3'-end 2'-deoxyribonucleotide-(2,3-dehydro-2,3-deoxyribose 5'-phosphate)-DNA + a 5'-end 5'-phospho-2'-deoxyribonucleoside-DNA + H(+)</text>
        <dbReference type="Rhea" id="RHEA:66592"/>
        <dbReference type="Rhea" id="RHEA-COMP:13180"/>
        <dbReference type="Rhea" id="RHEA-COMP:16897"/>
        <dbReference type="Rhea" id="RHEA-COMP:17067"/>
        <dbReference type="ChEBI" id="CHEBI:15378"/>
        <dbReference type="ChEBI" id="CHEBI:136412"/>
        <dbReference type="ChEBI" id="CHEBI:157695"/>
        <dbReference type="ChEBI" id="CHEBI:167181"/>
        <dbReference type="EC" id="4.2.99.18"/>
    </reaction>
</comment>